<sequence>MVMKVASLAQGVSGVRREVIDCLLALINNDIIPDITEKGSVGASGDLAPLSHMTLTMIGEGSAYVDGGLLPSNEALERFGLKPIKLKIIER</sequence>
<evidence type="ECO:0000313" key="1">
    <source>
        <dbReference type="EMBL" id="AEP36877.1"/>
    </source>
</evidence>
<dbReference type="EMBL" id="CP003059">
    <property type="protein sequence ID" value="AEP36877.1"/>
    <property type="molecule type" value="Genomic_DNA"/>
</dbReference>
<dbReference type="InterPro" id="IPR022313">
    <property type="entry name" value="Phe/His_NH3-lyase_AS"/>
</dbReference>
<gene>
    <name evidence="1" type="ordered locus">TASI_1123</name>
</gene>
<dbReference type="SUPFAM" id="SSF48557">
    <property type="entry name" value="L-aspartase-like"/>
    <property type="match status" value="1"/>
</dbReference>
<dbReference type="InterPro" id="IPR001106">
    <property type="entry name" value="Aromatic_Lyase"/>
</dbReference>
<dbReference type="STRING" id="1008459.TASI_1123"/>
<keyword evidence="1" id="KW-0456">Lyase</keyword>
<dbReference type="PANTHER" id="PTHR10362">
    <property type="entry name" value="HISTIDINE AMMONIA-LYASE"/>
    <property type="match status" value="1"/>
</dbReference>
<protein>
    <submittedName>
        <fullName evidence="1">Histidine ammonia-lyase</fullName>
        <ecNumber evidence="1">4.3.1.3</ecNumber>
    </submittedName>
</protein>
<reference key="1">
    <citation type="submission" date="2011-09" db="EMBL/GenBank/DDBJ databases">
        <title>Genomic characterization of the Taylorella genus.</title>
        <authorList>
            <person name="Hebert L."/>
            <person name="Moumen B."/>
            <person name="Pons N."/>
            <person name="Duquesne F."/>
            <person name="Breuil M.-F."/>
            <person name="Goux D."/>
            <person name="Batto J.-M."/>
            <person name="Renault P."/>
            <person name="Laugier C."/>
            <person name="Petry S."/>
        </authorList>
    </citation>
    <scope>NUCLEOTIDE SEQUENCE</scope>
    <source>
        <strain>MCE3</strain>
    </source>
</reference>
<dbReference type="KEGG" id="tas:TASI_1123"/>
<dbReference type="AlphaFoldDB" id="G4Q9V8"/>
<dbReference type="InterPro" id="IPR024083">
    <property type="entry name" value="Fumarase/histidase_N"/>
</dbReference>
<reference evidence="1 2" key="2">
    <citation type="journal article" date="2012" name="PLoS ONE">
        <title>Genomic characterization of the taylorella genus.</title>
        <authorList>
            <person name="Hebert L."/>
            <person name="Moumen B."/>
            <person name="Pons N."/>
            <person name="Duquesne F."/>
            <person name="Breuil M.F."/>
            <person name="Goux D."/>
            <person name="Batto J.M."/>
            <person name="Laugier C."/>
            <person name="Renault P."/>
            <person name="Petry S."/>
        </authorList>
    </citation>
    <scope>NUCLEOTIDE SEQUENCE [LARGE SCALE GENOMIC DNA]</scope>
    <source>
        <strain evidence="1 2">MCE3</strain>
    </source>
</reference>
<keyword evidence="2" id="KW-1185">Reference proteome</keyword>
<dbReference type="GO" id="GO:0004397">
    <property type="term" value="F:histidine ammonia-lyase activity"/>
    <property type="evidence" value="ECO:0007669"/>
    <property type="project" value="UniProtKB-EC"/>
</dbReference>
<proteinExistence type="predicted"/>
<dbReference type="PROSITE" id="PS00488">
    <property type="entry name" value="PAL_HISTIDASE"/>
    <property type="match status" value="1"/>
</dbReference>
<dbReference type="HOGENOM" id="CLU_2425966_0_0_4"/>
<accession>G4Q9V8</accession>
<dbReference type="Pfam" id="PF00221">
    <property type="entry name" value="Lyase_aromatic"/>
    <property type="match status" value="1"/>
</dbReference>
<dbReference type="Gene3D" id="1.10.275.10">
    <property type="entry name" value="Fumarase/aspartase (N-terminal domain)"/>
    <property type="match status" value="1"/>
</dbReference>
<evidence type="ECO:0000313" key="2">
    <source>
        <dbReference type="Proteomes" id="UP000009284"/>
    </source>
</evidence>
<dbReference type="InterPro" id="IPR008948">
    <property type="entry name" value="L-Aspartase-like"/>
</dbReference>
<dbReference type="eggNOG" id="COG2986">
    <property type="taxonomic scope" value="Bacteria"/>
</dbReference>
<dbReference type="Proteomes" id="UP000009284">
    <property type="component" value="Chromosome"/>
</dbReference>
<organism evidence="1 2">
    <name type="scientific">Taylorella asinigenitalis (strain MCE3)</name>
    <dbReference type="NCBI Taxonomy" id="1008459"/>
    <lineage>
        <taxon>Bacteria</taxon>
        <taxon>Pseudomonadati</taxon>
        <taxon>Pseudomonadota</taxon>
        <taxon>Betaproteobacteria</taxon>
        <taxon>Burkholderiales</taxon>
        <taxon>Alcaligenaceae</taxon>
        <taxon>Taylorella</taxon>
    </lineage>
</organism>
<dbReference type="EC" id="4.3.1.3" evidence="1"/>
<name>G4Q9V8_TAYAM</name>